<evidence type="ECO:0000256" key="1">
    <source>
        <dbReference type="SAM" id="MobiDB-lite"/>
    </source>
</evidence>
<feature type="region of interest" description="Disordered" evidence="1">
    <location>
        <begin position="83"/>
        <end position="103"/>
    </location>
</feature>
<dbReference type="InterPro" id="IPR004353">
    <property type="entry name" value="Mon1"/>
</dbReference>
<reference evidence="4 5" key="1">
    <citation type="journal article" date="2018" name="BMC Genomics">
        <title>Genomic comparison of Trypanosoma conorhini and Trypanosoma rangeli to Trypanosoma cruzi strains of high and low virulence.</title>
        <authorList>
            <person name="Bradwell K.R."/>
            <person name="Koparde V.N."/>
            <person name="Matveyev A.V."/>
            <person name="Serrano M.G."/>
            <person name="Alves J.M."/>
            <person name="Parikh H."/>
            <person name="Huang B."/>
            <person name="Lee V."/>
            <person name="Espinosa-Alvarez O."/>
            <person name="Ortiz P.A."/>
            <person name="Costa-Martins A.G."/>
            <person name="Teixeira M.M."/>
            <person name="Buck G.A."/>
        </authorList>
    </citation>
    <scope>NUCLEOTIDE SEQUENCE [LARGE SCALE GENOMIC DNA]</scope>
    <source>
        <strain evidence="4 5">025E</strain>
    </source>
</reference>
<dbReference type="Pfam" id="PF19037">
    <property type="entry name" value="Fuz_longin_2"/>
    <property type="match status" value="1"/>
</dbReference>
<dbReference type="GO" id="GO:0006623">
    <property type="term" value="P:protein targeting to vacuole"/>
    <property type="evidence" value="ECO:0007669"/>
    <property type="project" value="InterPro"/>
</dbReference>
<accession>A0A3R7L9P4</accession>
<dbReference type="GO" id="GO:0016192">
    <property type="term" value="P:vesicle-mediated transport"/>
    <property type="evidence" value="ECO:0007669"/>
    <property type="project" value="InterPro"/>
</dbReference>
<gene>
    <name evidence="4" type="ORF">Tco025E_04258</name>
</gene>
<dbReference type="AlphaFoldDB" id="A0A3R7L9P4"/>
<organism evidence="4 5">
    <name type="scientific">Trypanosoma conorhini</name>
    <dbReference type="NCBI Taxonomy" id="83891"/>
    <lineage>
        <taxon>Eukaryota</taxon>
        <taxon>Discoba</taxon>
        <taxon>Euglenozoa</taxon>
        <taxon>Kinetoplastea</taxon>
        <taxon>Metakinetoplastina</taxon>
        <taxon>Trypanosomatida</taxon>
        <taxon>Trypanosomatidae</taxon>
        <taxon>Trypanosoma</taxon>
    </lineage>
</organism>
<evidence type="ECO:0000259" key="3">
    <source>
        <dbReference type="Pfam" id="PF19037"/>
    </source>
</evidence>
<evidence type="ECO:0000259" key="2">
    <source>
        <dbReference type="Pfam" id="PF19036"/>
    </source>
</evidence>
<dbReference type="OrthoDB" id="272411at2759"/>
<dbReference type="InterPro" id="IPR043971">
    <property type="entry name" value="FUZ/MON1/HPS1_longin_2"/>
</dbReference>
<feature type="compositionally biased region" description="Low complexity" evidence="1">
    <location>
        <begin position="423"/>
        <end position="434"/>
    </location>
</feature>
<dbReference type="Proteomes" id="UP000284403">
    <property type="component" value="Unassembled WGS sequence"/>
</dbReference>
<dbReference type="InterPro" id="IPR043972">
    <property type="entry name" value="FUZ/MON1/HPS1_longin_1"/>
</dbReference>
<feature type="compositionally biased region" description="Basic and acidic residues" evidence="1">
    <location>
        <begin position="1"/>
        <end position="11"/>
    </location>
</feature>
<sequence>MEFAAEERLGGGDEEDGDDARGATARASADVAADSVGEPARVQELSAGVYDDEEEETRSAARNVELKLAFVRDAALAGATTAVEHNDEVQSPPQAAAASLAHGPPPLLTAPQCVATDDILRRHGKHVFVLTSAGKPVFTRHGDERDFSEVFGVFQVLMAMAAERRGGAAAAAAELRQRHHESLHRITAGDLCLYFHAAEDLFYVLATRTGESMRSCMRQLRQMHLQLLSLVPNVGSILSRCPSYDLRRLLSSTDAEVLRQLIRRNSREECYLFRCLAAAPLSVKRRRSLESLLAQHHGTAFPTPHSADSSGNNPAASVGPGAAARDHLYSFLFFRGRVVCAVGPADSDAPLHVDDALLLLNFTRCLANSQAGEIWAPLCLPLYNSTGYLWCYCANVSVMARESRRGRVEATSFDAAEPLPREQQQQQQQPQTSQRLTGEPHGGDRARDAAAAESGAKGNIAALDAHVDETPARFTKSEGILLVHIAASQESFLALAEQSYQVARQLMPEIASLEEELSRLECLPLSLVVSAERVKEQERQQLLLSGDTTPPLLTSSVSANISRNTLPSVWMHPDGLQWFAAVLKGNSHKGGTATLLYSEPSVAMQFSPRERKRLLRIVVEQRDRLAQCSRSSEPLLLVRMEDVNLLVMRTTTALVASLMEQFCTTRTGNPFSPSAVTGSGGEEVVSAQEAIFAARRMRELLLLFSPEVSNPQMLRCALRVLVRLVAREGELSFQQVRGRRR</sequence>
<name>A0A3R7L9P4_9TRYP</name>
<feature type="compositionally biased region" description="Low complexity" evidence="1">
    <location>
        <begin position="22"/>
        <end position="38"/>
    </location>
</feature>
<dbReference type="RefSeq" id="XP_029228678.1">
    <property type="nucleotide sequence ID" value="XM_029371170.1"/>
</dbReference>
<dbReference type="GeneID" id="40317869"/>
<feature type="compositionally biased region" description="Basic and acidic residues" evidence="1">
    <location>
        <begin position="441"/>
        <end position="450"/>
    </location>
</feature>
<feature type="region of interest" description="Disordered" evidence="1">
    <location>
        <begin position="1"/>
        <end position="56"/>
    </location>
</feature>
<protein>
    <submittedName>
        <fullName evidence="4">Putative vacuolar fusion protein MON1 B-like</fullName>
    </submittedName>
</protein>
<dbReference type="PANTHER" id="PTHR13027:SF7">
    <property type="entry name" value="VACUOLAR FUSION PROTEIN MON1 HOMOLOG"/>
    <property type="match status" value="1"/>
</dbReference>
<feature type="domain" description="FUZ/MON1/HPS1 first Longin" evidence="2">
    <location>
        <begin position="125"/>
        <end position="253"/>
    </location>
</feature>
<evidence type="ECO:0000313" key="4">
    <source>
        <dbReference type="EMBL" id="RNF19011.1"/>
    </source>
</evidence>
<feature type="region of interest" description="Disordered" evidence="1">
    <location>
        <begin position="413"/>
        <end position="453"/>
    </location>
</feature>
<proteinExistence type="predicted"/>
<evidence type="ECO:0000313" key="5">
    <source>
        <dbReference type="Proteomes" id="UP000284403"/>
    </source>
</evidence>
<dbReference type="PANTHER" id="PTHR13027">
    <property type="entry name" value="SAND PROTEIN-RELATED"/>
    <property type="match status" value="1"/>
</dbReference>
<feature type="compositionally biased region" description="Low complexity" evidence="1">
    <location>
        <begin position="92"/>
        <end position="102"/>
    </location>
</feature>
<dbReference type="Pfam" id="PF19036">
    <property type="entry name" value="Fuz_longin_1"/>
    <property type="match status" value="1"/>
</dbReference>
<dbReference type="PRINTS" id="PR01546">
    <property type="entry name" value="YEAST73DUF"/>
</dbReference>
<feature type="domain" description="FUZ/MON1/HPS1 second Longin" evidence="3">
    <location>
        <begin position="327"/>
        <end position="393"/>
    </location>
</feature>
<keyword evidence="5" id="KW-1185">Reference proteome</keyword>
<dbReference type="EMBL" id="MKKU01000217">
    <property type="protein sequence ID" value="RNF19011.1"/>
    <property type="molecule type" value="Genomic_DNA"/>
</dbReference>
<comment type="caution">
    <text evidence="4">The sequence shown here is derived from an EMBL/GenBank/DDBJ whole genome shotgun (WGS) entry which is preliminary data.</text>
</comment>